<evidence type="ECO:0000313" key="2">
    <source>
        <dbReference type="Proteomes" id="UP001501353"/>
    </source>
</evidence>
<dbReference type="RefSeq" id="WP_344763478.1">
    <property type="nucleotide sequence ID" value="NZ_BAAAZE010000008.1"/>
</dbReference>
<organism evidence="1 2">
    <name type="scientific">Actimicrobium antarcticum</name>
    <dbReference type="NCBI Taxonomy" id="1051899"/>
    <lineage>
        <taxon>Bacteria</taxon>
        <taxon>Pseudomonadati</taxon>
        <taxon>Pseudomonadota</taxon>
        <taxon>Betaproteobacteria</taxon>
        <taxon>Burkholderiales</taxon>
        <taxon>Oxalobacteraceae</taxon>
        <taxon>Actimicrobium</taxon>
    </lineage>
</organism>
<dbReference type="EMBL" id="BAAAZE010000008">
    <property type="protein sequence ID" value="GAA4024970.1"/>
    <property type="molecule type" value="Genomic_DNA"/>
</dbReference>
<proteinExistence type="predicted"/>
<accession>A0ABP7TES4</accession>
<name>A0ABP7TES4_9BURK</name>
<dbReference type="Proteomes" id="UP001501353">
    <property type="component" value="Unassembled WGS sequence"/>
</dbReference>
<gene>
    <name evidence="1" type="ORF">GCM10022212_23290</name>
</gene>
<protein>
    <submittedName>
        <fullName evidence="1">Uncharacterized protein</fullName>
    </submittedName>
</protein>
<sequence>MSLPDPACRPASSQSGADAGLIVYSERTLARLNDRAMAANDRTMEKALEITNLHARYGASPILRDAN</sequence>
<keyword evidence="2" id="KW-1185">Reference proteome</keyword>
<reference evidence="2" key="1">
    <citation type="journal article" date="2019" name="Int. J. Syst. Evol. Microbiol.">
        <title>The Global Catalogue of Microorganisms (GCM) 10K type strain sequencing project: providing services to taxonomists for standard genome sequencing and annotation.</title>
        <authorList>
            <consortium name="The Broad Institute Genomics Platform"/>
            <consortium name="The Broad Institute Genome Sequencing Center for Infectious Disease"/>
            <person name="Wu L."/>
            <person name="Ma J."/>
        </authorList>
    </citation>
    <scope>NUCLEOTIDE SEQUENCE [LARGE SCALE GENOMIC DNA]</scope>
    <source>
        <strain evidence="2">JCM 16673</strain>
    </source>
</reference>
<evidence type="ECO:0000313" key="1">
    <source>
        <dbReference type="EMBL" id="GAA4024970.1"/>
    </source>
</evidence>
<comment type="caution">
    <text evidence="1">The sequence shown here is derived from an EMBL/GenBank/DDBJ whole genome shotgun (WGS) entry which is preliminary data.</text>
</comment>